<dbReference type="InterPro" id="IPR050109">
    <property type="entry name" value="HTH-type_TetR-like_transc_reg"/>
</dbReference>
<dbReference type="PANTHER" id="PTHR30055">
    <property type="entry name" value="HTH-TYPE TRANSCRIPTIONAL REGULATOR RUTR"/>
    <property type="match status" value="1"/>
</dbReference>
<dbReference type="InterPro" id="IPR009057">
    <property type="entry name" value="Homeodomain-like_sf"/>
</dbReference>
<gene>
    <name evidence="6" type="ORF">BSZ36_02850</name>
</gene>
<reference evidence="6 7" key="1">
    <citation type="submission" date="2016-11" db="EMBL/GenBank/DDBJ databases">
        <title>Study of marine rhodopsin-containing bacteria.</title>
        <authorList>
            <person name="Yoshizawa S."/>
            <person name="Kumagai Y."/>
            <person name="Kogure K."/>
        </authorList>
    </citation>
    <scope>NUCLEOTIDE SEQUENCE [LARGE SCALE GENOMIC DNA]</scope>
    <source>
        <strain evidence="6 7">SG-29</strain>
    </source>
</reference>
<dbReference type="PRINTS" id="PR00455">
    <property type="entry name" value="HTHTETR"/>
</dbReference>
<feature type="DNA-binding region" description="H-T-H motif" evidence="4">
    <location>
        <begin position="31"/>
        <end position="50"/>
    </location>
</feature>
<dbReference type="GO" id="GO:0000976">
    <property type="term" value="F:transcription cis-regulatory region binding"/>
    <property type="evidence" value="ECO:0007669"/>
    <property type="project" value="TreeGrafter"/>
</dbReference>
<name>A0A259TW63_9BACT</name>
<evidence type="ECO:0000256" key="2">
    <source>
        <dbReference type="ARBA" id="ARBA00023125"/>
    </source>
</evidence>
<dbReference type="InterPro" id="IPR001647">
    <property type="entry name" value="HTH_TetR"/>
</dbReference>
<dbReference type="InterPro" id="IPR025996">
    <property type="entry name" value="MT1864/Rv1816-like_C"/>
</dbReference>
<organism evidence="6 7">
    <name type="scientific">Rubricoccus marinus</name>
    <dbReference type="NCBI Taxonomy" id="716817"/>
    <lineage>
        <taxon>Bacteria</taxon>
        <taxon>Pseudomonadati</taxon>
        <taxon>Rhodothermota</taxon>
        <taxon>Rhodothermia</taxon>
        <taxon>Rhodothermales</taxon>
        <taxon>Rubricoccaceae</taxon>
        <taxon>Rubricoccus</taxon>
    </lineage>
</organism>
<evidence type="ECO:0000313" key="6">
    <source>
        <dbReference type="EMBL" id="OZC02009.1"/>
    </source>
</evidence>
<comment type="caution">
    <text evidence="6">The sequence shown here is derived from an EMBL/GenBank/DDBJ whole genome shotgun (WGS) entry which is preliminary data.</text>
</comment>
<evidence type="ECO:0000313" key="7">
    <source>
        <dbReference type="Proteomes" id="UP000216446"/>
    </source>
</evidence>
<proteinExistence type="predicted"/>
<dbReference type="AlphaFoldDB" id="A0A259TW63"/>
<dbReference type="PROSITE" id="PS50977">
    <property type="entry name" value="HTH_TETR_2"/>
    <property type="match status" value="1"/>
</dbReference>
<evidence type="ECO:0000256" key="1">
    <source>
        <dbReference type="ARBA" id="ARBA00023015"/>
    </source>
</evidence>
<dbReference type="SUPFAM" id="SSF48498">
    <property type="entry name" value="Tetracyclin repressor-like, C-terminal domain"/>
    <property type="match status" value="1"/>
</dbReference>
<dbReference type="Gene3D" id="1.10.357.10">
    <property type="entry name" value="Tetracycline Repressor, domain 2"/>
    <property type="match status" value="1"/>
</dbReference>
<accession>A0A259TW63</accession>
<keyword evidence="2 4" id="KW-0238">DNA-binding</keyword>
<evidence type="ECO:0000256" key="4">
    <source>
        <dbReference type="PROSITE-ProRule" id="PRU00335"/>
    </source>
</evidence>
<keyword evidence="7" id="KW-1185">Reference proteome</keyword>
<evidence type="ECO:0000256" key="3">
    <source>
        <dbReference type="ARBA" id="ARBA00023163"/>
    </source>
</evidence>
<keyword evidence="1" id="KW-0805">Transcription regulation</keyword>
<dbReference type="Pfam" id="PF00440">
    <property type="entry name" value="TetR_N"/>
    <property type="match status" value="1"/>
</dbReference>
<dbReference type="Pfam" id="PF13305">
    <property type="entry name" value="TetR_C_33"/>
    <property type="match status" value="1"/>
</dbReference>
<dbReference type="FunCoup" id="A0A259TW63">
    <property type="interactions" value="12"/>
</dbReference>
<dbReference type="InParanoid" id="A0A259TW63"/>
<keyword evidence="3" id="KW-0804">Transcription</keyword>
<evidence type="ECO:0000259" key="5">
    <source>
        <dbReference type="PROSITE" id="PS50977"/>
    </source>
</evidence>
<dbReference type="GO" id="GO:0003700">
    <property type="term" value="F:DNA-binding transcription factor activity"/>
    <property type="evidence" value="ECO:0007669"/>
    <property type="project" value="TreeGrafter"/>
</dbReference>
<dbReference type="SUPFAM" id="SSF46689">
    <property type="entry name" value="Homeodomain-like"/>
    <property type="match status" value="1"/>
</dbReference>
<dbReference type="PANTHER" id="PTHR30055:SF234">
    <property type="entry name" value="HTH-TYPE TRANSCRIPTIONAL REGULATOR BETI"/>
    <property type="match status" value="1"/>
</dbReference>
<dbReference type="EMBL" id="MQWB01000001">
    <property type="protein sequence ID" value="OZC02009.1"/>
    <property type="molecule type" value="Genomic_DNA"/>
</dbReference>
<protein>
    <recommendedName>
        <fullName evidence="5">HTH tetR-type domain-containing protein</fullName>
    </recommendedName>
</protein>
<dbReference type="RefSeq" id="WP_094545805.1">
    <property type="nucleotide sequence ID" value="NZ_MQWB01000001.1"/>
</dbReference>
<dbReference type="InterPro" id="IPR036271">
    <property type="entry name" value="Tet_transcr_reg_TetR-rel_C_sf"/>
</dbReference>
<sequence length="196" mass="20757">MPSAYHHGDLRRALLDAASGVLTADGVAALTLRGLASRVGVSRTAPYRHFADKSALLEAVAAEGFERLQTVVREAREAGADTPEAFVKLAQAYVGFALSHPAHYRLMYGREAISRRQRPALQVAADALYDELVGALTAAQEAGVMRQGDAEPLASIAWAQVHGLAMLMVEGQMEPPDDAMALTALAARALLEGLAP</sequence>
<dbReference type="Proteomes" id="UP000216446">
    <property type="component" value="Unassembled WGS sequence"/>
</dbReference>
<dbReference type="OrthoDB" id="594604at2"/>
<feature type="domain" description="HTH tetR-type" evidence="5">
    <location>
        <begin position="8"/>
        <end position="68"/>
    </location>
</feature>